<feature type="signal peptide" evidence="2">
    <location>
        <begin position="1"/>
        <end position="21"/>
    </location>
</feature>
<proteinExistence type="predicted"/>
<reference evidence="3" key="2">
    <citation type="submission" date="2023-01" db="EMBL/GenBank/DDBJ databases">
        <authorList>
            <person name="Petersen C."/>
        </authorList>
    </citation>
    <scope>NUCLEOTIDE SEQUENCE</scope>
    <source>
        <strain evidence="3">IBT 15450</strain>
    </source>
</reference>
<comment type="caution">
    <text evidence="3">The sequence shown here is derived from an EMBL/GenBank/DDBJ whole genome shotgun (WGS) entry which is preliminary data.</text>
</comment>
<evidence type="ECO:0000313" key="4">
    <source>
        <dbReference type="Proteomes" id="UP001219568"/>
    </source>
</evidence>
<name>A0AAD6II53_PENCN</name>
<sequence>MKSPLYILTFLLPLATELVSASPTAEPDFDALEMRAGGGGGSGGGSGGGGSGGGSGGGGGGSGGGGGGGGSGGGKNPCRIDHNYWYWRYPCDQSDRTTEAHSGDKFSASCWYKNWYKTDKGWAHNFDKPSKCHGDWEKRRC</sequence>
<organism evidence="3 4">
    <name type="scientific">Penicillium canescens</name>
    <dbReference type="NCBI Taxonomy" id="5083"/>
    <lineage>
        <taxon>Eukaryota</taxon>
        <taxon>Fungi</taxon>
        <taxon>Dikarya</taxon>
        <taxon>Ascomycota</taxon>
        <taxon>Pezizomycotina</taxon>
        <taxon>Eurotiomycetes</taxon>
        <taxon>Eurotiomycetidae</taxon>
        <taxon>Eurotiales</taxon>
        <taxon>Aspergillaceae</taxon>
        <taxon>Penicillium</taxon>
    </lineage>
</organism>
<dbReference type="AlphaFoldDB" id="A0AAD6II53"/>
<feature type="compositionally biased region" description="Gly residues" evidence="1">
    <location>
        <begin position="36"/>
        <end position="73"/>
    </location>
</feature>
<reference evidence="3" key="1">
    <citation type="journal article" date="2023" name="IMA Fungus">
        <title>Comparative genomic study of the Penicillium genus elucidates a diverse pangenome and 15 lateral gene transfer events.</title>
        <authorList>
            <person name="Petersen C."/>
            <person name="Sorensen T."/>
            <person name="Nielsen M.R."/>
            <person name="Sondergaard T.E."/>
            <person name="Sorensen J.L."/>
            <person name="Fitzpatrick D.A."/>
            <person name="Frisvad J.C."/>
            <person name="Nielsen K.L."/>
        </authorList>
    </citation>
    <scope>NUCLEOTIDE SEQUENCE</scope>
    <source>
        <strain evidence="3">IBT 15450</strain>
    </source>
</reference>
<evidence type="ECO:0000256" key="1">
    <source>
        <dbReference type="SAM" id="MobiDB-lite"/>
    </source>
</evidence>
<keyword evidence="4" id="KW-1185">Reference proteome</keyword>
<evidence type="ECO:0000256" key="2">
    <source>
        <dbReference type="SAM" id="SignalP"/>
    </source>
</evidence>
<dbReference type="EMBL" id="JAQJZL010000003">
    <property type="protein sequence ID" value="KAJ6047920.1"/>
    <property type="molecule type" value="Genomic_DNA"/>
</dbReference>
<evidence type="ECO:0000313" key="3">
    <source>
        <dbReference type="EMBL" id="KAJ6047920.1"/>
    </source>
</evidence>
<feature type="region of interest" description="Disordered" evidence="1">
    <location>
        <begin position="30"/>
        <end position="73"/>
    </location>
</feature>
<protein>
    <submittedName>
        <fullName evidence="3">Uncharacterized protein</fullName>
    </submittedName>
</protein>
<accession>A0AAD6II53</accession>
<keyword evidence="2" id="KW-0732">Signal</keyword>
<gene>
    <name evidence="3" type="ORF">N7460_004067</name>
</gene>
<dbReference type="Proteomes" id="UP001219568">
    <property type="component" value="Unassembled WGS sequence"/>
</dbReference>
<feature type="chain" id="PRO_5042097029" evidence="2">
    <location>
        <begin position="22"/>
        <end position="141"/>
    </location>
</feature>